<protein>
    <submittedName>
        <fullName evidence="4">Prepilin-type N-terminal cleavage/methylation domain-containing protein</fullName>
    </submittedName>
</protein>
<feature type="transmembrane region" description="Helical" evidence="3">
    <location>
        <begin position="21"/>
        <end position="40"/>
    </location>
</feature>
<sequence length="127" mass="14756">MGRQKYSLMHKQERGFSFVETLVALAVITTLLSFVVPIYLTGKSFTNGRMLENQARMLAQSQIEKQLSDLKISKSTRLIKPFQIEEEVTHVQSLWNIQVKIKWKNTHGQTRSIKLEVYRFQNVDSPT</sequence>
<keyword evidence="2" id="KW-0178">Competence</keyword>
<reference evidence="4 5" key="1">
    <citation type="submission" date="2019-12" db="EMBL/GenBank/DDBJ databases">
        <title>Whole-genome analyses of novel actinobacteria.</title>
        <authorList>
            <person name="Sahin N."/>
            <person name="Saygin H."/>
        </authorList>
    </citation>
    <scope>NUCLEOTIDE SEQUENCE [LARGE SCALE GENOMIC DNA]</scope>
    <source>
        <strain evidence="4 5">KC615</strain>
    </source>
</reference>
<accession>A0A6I4VQ12</accession>
<gene>
    <name evidence="4" type="ORF">GSM42_07985</name>
</gene>
<organism evidence="4 5">
    <name type="scientific">Shimazuella alba</name>
    <dbReference type="NCBI Taxonomy" id="2690964"/>
    <lineage>
        <taxon>Bacteria</taxon>
        <taxon>Bacillati</taxon>
        <taxon>Bacillota</taxon>
        <taxon>Bacilli</taxon>
        <taxon>Bacillales</taxon>
        <taxon>Thermoactinomycetaceae</taxon>
        <taxon>Shimazuella</taxon>
    </lineage>
</organism>
<dbReference type="EMBL" id="WUUL01000004">
    <property type="protein sequence ID" value="MXQ53669.1"/>
    <property type="molecule type" value="Genomic_DNA"/>
</dbReference>
<evidence type="ECO:0000313" key="5">
    <source>
        <dbReference type="Proteomes" id="UP000430692"/>
    </source>
</evidence>
<dbReference type="Proteomes" id="UP000430692">
    <property type="component" value="Unassembled WGS sequence"/>
</dbReference>
<dbReference type="GO" id="GO:0030420">
    <property type="term" value="P:establishment of competence for transformation"/>
    <property type="evidence" value="ECO:0007669"/>
    <property type="project" value="UniProtKB-KW"/>
</dbReference>
<comment type="caution">
    <text evidence="4">The sequence shown here is derived from an EMBL/GenBank/DDBJ whole genome shotgun (WGS) entry which is preliminary data.</text>
</comment>
<keyword evidence="3" id="KW-0472">Membrane</keyword>
<dbReference type="InterPro" id="IPR012902">
    <property type="entry name" value="N_methyl_site"/>
</dbReference>
<keyword evidence="5" id="KW-1185">Reference proteome</keyword>
<comment type="subcellular location">
    <subcellularLocation>
        <location evidence="1">Cell surface</location>
    </subcellularLocation>
</comment>
<evidence type="ECO:0000256" key="2">
    <source>
        <dbReference type="ARBA" id="ARBA00023287"/>
    </source>
</evidence>
<name>A0A6I4VQ12_9BACL</name>
<dbReference type="AlphaFoldDB" id="A0A6I4VQ12"/>
<dbReference type="NCBIfam" id="TIGR02532">
    <property type="entry name" value="IV_pilin_GFxxxE"/>
    <property type="match status" value="1"/>
</dbReference>
<dbReference type="GO" id="GO:0009986">
    <property type="term" value="C:cell surface"/>
    <property type="evidence" value="ECO:0007669"/>
    <property type="project" value="UniProtKB-SubCell"/>
</dbReference>
<evidence type="ECO:0000256" key="1">
    <source>
        <dbReference type="ARBA" id="ARBA00004241"/>
    </source>
</evidence>
<evidence type="ECO:0000256" key="3">
    <source>
        <dbReference type="SAM" id="Phobius"/>
    </source>
</evidence>
<proteinExistence type="predicted"/>
<evidence type="ECO:0000313" key="4">
    <source>
        <dbReference type="EMBL" id="MXQ53669.1"/>
    </source>
</evidence>
<keyword evidence="3" id="KW-0812">Transmembrane</keyword>
<keyword evidence="3" id="KW-1133">Transmembrane helix</keyword>
<dbReference type="Pfam" id="PF07963">
    <property type="entry name" value="N_methyl"/>
    <property type="match status" value="1"/>
</dbReference>